<evidence type="ECO:0000313" key="12">
    <source>
        <dbReference type="EMBL" id="EGE05161.1"/>
    </source>
</evidence>
<evidence type="ECO:0000313" key="13">
    <source>
        <dbReference type="Proteomes" id="UP000009169"/>
    </source>
</evidence>
<dbReference type="GO" id="GO:0008703">
    <property type="term" value="F:5-amino-6-(5-phosphoribosylamino)uracil reductase activity"/>
    <property type="evidence" value="ECO:0007669"/>
    <property type="project" value="InterPro"/>
</dbReference>
<dbReference type="InterPro" id="IPR024072">
    <property type="entry name" value="DHFR-like_dom_sf"/>
</dbReference>
<dbReference type="HOGENOM" id="CLU_027962_0_0_1"/>
<evidence type="ECO:0000256" key="9">
    <source>
        <dbReference type="ARBA" id="ARBA00049020"/>
    </source>
</evidence>
<feature type="domain" description="Bacterial bifunctional deaminase-reductase C-terminal" evidence="11">
    <location>
        <begin position="386"/>
        <end position="614"/>
    </location>
</feature>
<dbReference type="InterPro" id="IPR050765">
    <property type="entry name" value="Riboflavin_Biosynth_HTPR"/>
</dbReference>
<keyword evidence="13" id="KW-1185">Reference proteome</keyword>
<dbReference type="AlphaFoldDB" id="F2PTE3"/>
<gene>
    <name evidence="12" type="ORF">TEQG_04178</name>
</gene>
<dbReference type="Pfam" id="PF01872">
    <property type="entry name" value="RibD_C"/>
    <property type="match status" value="1"/>
</dbReference>
<protein>
    <recommendedName>
        <fullName evidence="4">2,5-diamino-6-ribosylamino-4(3H)-pyrimidinone 5'-phosphate reductase</fullName>
        <ecNumber evidence="3">1.1.1.302</ecNumber>
    </recommendedName>
    <alternativeName>
        <fullName evidence="7">2,5-diamino-6-(5-phospho-D-ribosylamino)pyrimidin-4(3H)-one reductase</fullName>
    </alternativeName>
    <alternativeName>
        <fullName evidence="6">2,5-diamino-6-ribitylamino-4(3H)-pyrimidinone 5'-phosphate synthase</fullName>
    </alternativeName>
</protein>
<comment type="function">
    <text evidence="1">Catalyzes an early step in riboflavin biosynthesis, the NADPH-dependent reduction of the ribose side chain of 2,5-diamino-6-ribosylamino-4(3H)-pyrimidinone 5'-phosphate, yielding 2,5-diamino-6-ribitylamino-4(3H)-pyrimidinone 5'-phosphate.</text>
</comment>
<dbReference type="SUPFAM" id="SSF53597">
    <property type="entry name" value="Dihydrofolate reductase-like"/>
    <property type="match status" value="1"/>
</dbReference>
<evidence type="ECO:0000256" key="4">
    <source>
        <dbReference type="ARBA" id="ARBA00015035"/>
    </source>
</evidence>
<dbReference type="Proteomes" id="UP000009169">
    <property type="component" value="Unassembled WGS sequence"/>
</dbReference>
<proteinExistence type="inferred from homology"/>
<evidence type="ECO:0000256" key="6">
    <source>
        <dbReference type="ARBA" id="ARBA00030073"/>
    </source>
</evidence>
<dbReference type="EC" id="1.1.1.302" evidence="3"/>
<evidence type="ECO:0000259" key="11">
    <source>
        <dbReference type="Pfam" id="PF01872"/>
    </source>
</evidence>
<accession>F2PTE3</accession>
<dbReference type="Gene3D" id="3.40.430.10">
    <property type="entry name" value="Dihydrofolate Reductase, subunit A"/>
    <property type="match status" value="1"/>
</dbReference>
<feature type="compositionally biased region" description="Basic and acidic residues" evidence="10">
    <location>
        <begin position="44"/>
        <end position="62"/>
    </location>
</feature>
<sequence length="648" mass="71368">MEEPPHTSTEQPEATTELPQHQSHEDTEMEDESELVAEEEMDDGDSRLQADIHAQVDGDSPRAHQPPPGTGPEHPQTTGEDPSSAPPSSTSHPPANGDTAATQIQLPPVENWRPYVNPPNLGRVRQLLFEVKEPVELSLEEFTMYWPFIDNIWVKQRSTSTKDGLHVTDYYMCRLRRPTCKRPPQRPLPDGKRPRNKVVREGGTCNFQIRVVKFEGAHTTITISRSPNSSSAHSHDLDYIDKVKKNSGVMEYVRQEAAQGYLPASIFAKLREDPQQLEAAGGKHLTTIDVRNVSGKWRSNHPGLTLRPHEGYAYQNGLGVYKVQDGQHINRPPAIIAHPRAMNLPANVLPFPTFPLDFLEPYLPKIGEDHNHGNANPNNNGETKFPHVTLTYAQSMDGKISTKPGVQTVLSGPETKAMTHYLRSRHDAIIIGLGTALADDPGLNCRLEGAGGFGGFGTMWQPRPVIIDPTGRWSASAESRLLKTAAEGKGKAPWVIVSPGAELLPDKLMLLKRHGGDYLRIREYNPHWRLRWEAIFGALANQGIRSIMIEGGGVVLSELLNPEYVDFVDSVIVTVAPTYVGRNGVSASPDSKQDELGNPINALTPHTIKWQPLGKDVIMCGKIKITPPPPPPPPILLGLEAAARADES</sequence>
<name>F2PTE3_TRIEC</name>
<reference evidence="13" key="1">
    <citation type="journal article" date="2012" name="MBio">
        <title>Comparative genome analysis of Trichophyton rubrum and related dermatophytes reveals candidate genes involved in infection.</title>
        <authorList>
            <person name="Martinez D.A."/>
            <person name="Oliver B.G."/>
            <person name="Graeser Y."/>
            <person name="Goldberg J.M."/>
            <person name="Li W."/>
            <person name="Martinez-Rossi N.M."/>
            <person name="Monod M."/>
            <person name="Shelest E."/>
            <person name="Barton R.C."/>
            <person name="Birch E."/>
            <person name="Brakhage A.A."/>
            <person name="Chen Z."/>
            <person name="Gurr S.J."/>
            <person name="Heiman D."/>
            <person name="Heitman J."/>
            <person name="Kosti I."/>
            <person name="Rossi A."/>
            <person name="Saif S."/>
            <person name="Samalova M."/>
            <person name="Saunders C.W."/>
            <person name="Shea T."/>
            <person name="Summerbell R.C."/>
            <person name="Xu J."/>
            <person name="Young S."/>
            <person name="Zeng Q."/>
            <person name="Birren B.W."/>
            <person name="Cuomo C.A."/>
            <person name="White T.C."/>
        </authorList>
    </citation>
    <scope>NUCLEOTIDE SEQUENCE [LARGE SCALE GENOMIC DNA]</scope>
    <source>
        <strain evidence="13">ATCC MYA-4606 / CBS 127.97</strain>
    </source>
</reference>
<feature type="compositionally biased region" description="Acidic residues" evidence="10">
    <location>
        <begin position="27"/>
        <end position="43"/>
    </location>
</feature>
<evidence type="ECO:0000256" key="7">
    <source>
        <dbReference type="ARBA" id="ARBA00031630"/>
    </source>
</evidence>
<dbReference type="GO" id="GO:0009231">
    <property type="term" value="P:riboflavin biosynthetic process"/>
    <property type="evidence" value="ECO:0007669"/>
    <property type="project" value="UniProtKB-KW"/>
</dbReference>
<evidence type="ECO:0000256" key="5">
    <source>
        <dbReference type="ARBA" id="ARBA00022619"/>
    </source>
</evidence>
<dbReference type="EMBL" id="DS995737">
    <property type="protein sequence ID" value="EGE05161.1"/>
    <property type="molecule type" value="Genomic_DNA"/>
</dbReference>
<evidence type="ECO:0000256" key="10">
    <source>
        <dbReference type="SAM" id="MobiDB-lite"/>
    </source>
</evidence>
<evidence type="ECO:0000256" key="3">
    <source>
        <dbReference type="ARBA" id="ARBA00012851"/>
    </source>
</evidence>
<feature type="compositionally biased region" description="Low complexity" evidence="10">
    <location>
        <begin position="82"/>
        <end position="94"/>
    </location>
</feature>
<dbReference type="PANTHER" id="PTHR38011">
    <property type="entry name" value="DIHYDROFOLATE REDUCTASE FAMILY PROTEIN (AFU_ORTHOLOGUE AFUA_8G06820)"/>
    <property type="match status" value="1"/>
</dbReference>
<feature type="compositionally biased region" description="Polar residues" evidence="10">
    <location>
        <begin position="1"/>
        <end position="21"/>
    </location>
</feature>
<comment type="catalytic activity">
    <reaction evidence="9">
        <text>2,5-diamino-6-(1-D-ribitylamino)pyrimidin-4(3H)-one 5'-phosphate + NADP(+) = 2,5-diamino-6-(1-D-ribosylamino)pyrimidin-4(3H)-one 5'-phosphate + NADPH + H(+)</text>
        <dbReference type="Rhea" id="RHEA:27278"/>
        <dbReference type="ChEBI" id="CHEBI:15378"/>
        <dbReference type="ChEBI" id="CHEBI:57783"/>
        <dbReference type="ChEBI" id="CHEBI:58349"/>
        <dbReference type="ChEBI" id="CHEBI:58890"/>
        <dbReference type="ChEBI" id="CHEBI:59545"/>
        <dbReference type="EC" id="1.1.1.302"/>
    </reaction>
</comment>
<dbReference type="VEuPathDB" id="FungiDB:TEQG_04178"/>
<dbReference type="OrthoDB" id="5432at2759"/>
<keyword evidence="5" id="KW-0686">Riboflavin biosynthesis</keyword>
<comment type="catalytic activity">
    <reaction evidence="8">
        <text>2,5-diamino-6-(1-D-ribitylamino)pyrimidin-4(3H)-one 5'-phosphate + NAD(+) = 2,5-diamino-6-(1-D-ribosylamino)pyrimidin-4(3H)-one 5'-phosphate + NADH + H(+)</text>
        <dbReference type="Rhea" id="RHEA:27274"/>
        <dbReference type="ChEBI" id="CHEBI:15378"/>
        <dbReference type="ChEBI" id="CHEBI:57540"/>
        <dbReference type="ChEBI" id="CHEBI:57945"/>
        <dbReference type="ChEBI" id="CHEBI:58890"/>
        <dbReference type="ChEBI" id="CHEBI:59545"/>
        <dbReference type="EC" id="1.1.1.302"/>
    </reaction>
</comment>
<evidence type="ECO:0000256" key="1">
    <source>
        <dbReference type="ARBA" id="ARBA00003555"/>
    </source>
</evidence>
<comment type="similarity">
    <text evidence="2">Belongs to the HTP reductase family.</text>
</comment>
<evidence type="ECO:0000256" key="8">
    <source>
        <dbReference type="ARBA" id="ARBA00047550"/>
    </source>
</evidence>
<dbReference type="PANTHER" id="PTHR38011:SF8">
    <property type="entry name" value="2,5-DIAMINO-6-RIBOSYLAMINO-4(3H)-PYRIMIDINONE 5'-PHOSPHATE REDUCTASE"/>
    <property type="match status" value="1"/>
</dbReference>
<organism evidence="12 13">
    <name type="scientific">Trichophyton equinum (strain ATCC MYA-4606 / CBS 127.97)</name>
    <name type="common">Horse ringworm fungus</name>
    <dbReference type="NCBI Taxonomy" id="559882"/>
    <lineage>
        <taxon>Eukaryota</taxon>
        <taxon>Fungi</taxon>
        <taxon>Dikarya</taxon>
        <taxon>Ascomycota</taxon>
        <taxon>Pezizomycotina</taxon>
        <taxon>Eurotiomycetes</taxon>
        <taxon>Eurotiomycetidae</taxon>
        <taxon>Onygenales</taxon>
        <taxon>Arthrodermataceae</taxon>
        <taxon>Trichophyton</taxon>
    </lineage>
</organism>
<feature type="region of interest" description="Disordered" evidence="10">
    <location>
        <begin position="1"/>
        <end position="111"/>
    </location>
</feature>
<evidence type="ECO:0000256" key="2">
    <source>
        <dbReference type="ARBA" id="ARBA00009723"/>
    </source>
</evidence>
<dbReference type="InterPro" id="IPR002734">
    <property type="entry name" value="RibDG_C"/>
</dbReference>
<dbReference type="eggNOG" id="ENOG502S17A">
    <property type="taxonomic scope" value="Eukaryota"/>
</dbReference>